<name>A0A542YWS3_9MICO</name>
<dbReference type="GO" id="GO:0005886">
    <property type="term" value="C:plasma membrane"/>
    <property type="evidence" value="ECO:0007669"/>
    <property type="project" value="UniProtKB-SubCell"/>
</dbReference>
<feature type="transmembrane region" description="Helical" evidence="9">
    <location>
        <begin position="54"/>
        <end position="71"/>
    </location>
</feature>
<reference evidence="11 12" key="1">
    <citation type="submission" date="2019-06" db="EMBL/GenBank/DDBJ databases">
        <title>Sequencing the genomes of 1000 actinobacteria strains.</title>
        <authorList>
            <person name="Klenk H.-P."/>
        </authorList>
    </citation>
    <scope>NUCLEOTIDE SEQUENCE [LARGE SCALE GENOMIC DNA]</scope>
    <source>
        <strain evidence="11 12">DSM 12335</strain>
    </source>
</reference>
<proteinExistence type="inferred from homology"/>
<comment type="caution">
    <text evidence="11">The sequence shown here is derived from an EMBL/GenBank/DDBJ whole genome shotgun (WGS) entry which is preliminary data.</text>
</comment>
<keyword evidence="7 9" id="KW-0472">Membrane</keyword>
<evidence type="ECO:0000256" key="1">
    <source>
        <dbReference type="ARBA" id="ARBA00004429"/>
    </source>
</evidence>
<dbReference type="PANTHER" id="PTHR35011:SF2">
    <property type="entry name" value="2,3-DIKETO-L-GULONATE TRAP TRANSPORTER SMALL PERMEASE PROTEIN YIAM"/>
    <property type="match status" value="1"/>
</dbReference>
<dbReference type="EMBL" id="VFOP01000001">
    <property type="protein sequence ID" value="TQL52481.1"/>
    <property type="molecule type" value="Genomic_DNA"/>
</dbReference>
<evidence type="ECO:0000256" key="5">
    <source>
        <dbReference type="ARBA" id="ARBA00022692"/>
    </source>
</evidence>
<keyword evidence="2" id="KW-0813">Transport</keyword>
<evidence type="ECO:0000256" key="2">
    <source>
        <dbReference type="ARBA" id="ARBA00022448"/>
    </source>
</evidence>
<dbReference type="RefSeq" id="WP_211350639.1">
    <property type="nucleotide sequence ID" value="NZ_BAAAIK010000001.1"/>
</dbReference>
<keyword evidence="3" id="KW-1003">Cell membrane</keyword>
<keyword evidence="5 9" id="KW-0812">Transmembrane</keyword>
<comment type="similarity">
    <text evidence="8">Belongs to the TRAP transporter small permease family.</text>
</comment>
<evidence type="ECO:0000256" key="4">
    <source>
        <dbReference type="ARBA" id="ARBA00022519"/>
    </source>
</evidence>
<organism evidence="11 12">
    <name type="scientific">Ornithinicoccus hortensis</name>
    <dbReference type="NCBI Taxonomy" id="82346"/>
    <lineage>
        <taxon>Bacteria</taxon>
        <taxon>Bacillati</taxon>
        <taxon>Actinomycetota</taxon>
        <taxon>Actinomycetes</taxon>
        <taxon>Micrococcales</taxon>
        <taxon>Intrasporangiaceae</taxon>
        <taxon>Ornithinicoccus</taxon>
    </lineage>
</organism>
<dbReference type="InterPro" id="IPR055348">
    <property type="entry name" value="DctQ"/>
</dbReference>
<evidence type="ECO:0000256" key="3">
    <source>
        <dbReference type="ARBA" id="ARBA00022475"/>
    </source>
</evidence>
<keyword evidence="4" id="KW-0997">Cell inner membrane</keyword>
<evidence type="ECO:0000256" key="7">
    <source>
        <dbReference type="ARBA" id="ARBA00023136"/>
    </source>
</evidence>
<keyword evidence="6 9" id="KW-1133">Transmembrane helix</keyword>
<sequence>MNTFTVRLLGVIDGLNKIVGWLMALCLGAMTVLISWQVFARFAMGNSLTFSEEVSRFLMIWLTMLGSAYAVRRGSLLAVDLVPELLSGRARFIVNLVAHLVSLAFYVVLVVYGWNIAQAVAFQSAPATGVSMFWPMFALCAGGALCLINTIAVVIEDILQGGESPHQDHLILEAEG</sequence>
<dbReference type="Proteomes" id="UP000319516">
    <property type="component" value="Unassembled WGS sequence"/>
</dbReference>
<feature type="transmembrane region" description="Helical" evidence="9">
    <location>
        <begin position="92"/>
        <end position="114"/>
    </location>
</feature>
<dbReference type="GO" id="GO:0022857">
    <property type="term" value="F:transmembrane transporter activity"/>
    <property type="evidence" value="ECO:0007669"/>
    <property type="project" value="TreeGrafter"/>
</dbReference>
<keyword evidence="12" id="KW-1185">Reference proteome</keyword>
<dbReference type="PANTHER" id="PTHR35011">
    <property type="entry name" value="2,3-DIKETO-L-GULONATE TRAP TRANSPORTER SMALL PERMEASE PROTEIN YIAM"/>
    <property type="match status" value="1"/>
</dbReference>
<gene>
    <name evidence="11" type="ORF">FB467_3668</name>
</gene>
<dbReference type="AlphaFoldDB" id="A0A542YWS3"/>
<dbReference type="InterPro" id="IPR007387">
    <property type="entry name" value="TRAP_DctQ"/>
</dbReference>
<evidence type="ECO:0000256" key="9">
    <source>
        <dbReference type="SAM" id="Phobius"/>
    </source>
</evidence>
<evidence type="ECO:0000259" key="10">
    <source>
        <dbReference type="Pfam" id="PF04290"/>
    </source>
</evidence>
<dbReference type="GO" id="GO:0015740">
    <property type="term" value="P:C4-dicarboxylate transport"/>
    <property type="evidence" value="ECO:0007669"/>
    <property type="project" value="TreeGrafter"/>
</dbReference>
<protein>
    <submittedName>
        <fullName evidence="11">TRAP-type C4-dicarboxylate transport system permease small subunit</fullName>
    </submittedName>
</protein>
<feature type="transmembrane region" description="Helical" evidence="9">
    <location>
        <begin position="134"/>
        <end position="155"/>
    </location>
</feature>
<accession>A0A542YWS3</accession>
<feature type="domain" description="Tripartite ATP-independent periplasmic transporters DctQ component" evidence="10">
    <location>
        <begin position="30"/>
        <end position="158"/>
    </location>
</feature>
<evidence type="ECO:0000313" key="12">
    <source>
        <dbReference type="Proteomes" id="UP000319516"/>
    </source>
</evidence>
<feature type="transmembrane region" description="Helical" evidence="9">
    <location>
        <begin position="21"/>
        <end position="42"/>
    </location>
</feature>
<evidence type="ECO:0000313" key="11">
    <source>
        <dbReference type="EMBL" id="TQL52481.1"/>
    </source>
</evidence>
<evidence type="ECO:0000256" key="8">
    <source>
        <dbReference type="ARBA" id="ARBA00038436"/>
    </source>
</evidence>
<comment type="subcellular location">
    <subcellularLocation>
        <location evidence="1">Cell inner membrane</location>
        <topology evidence="1">Multi-pass membrane protein</topology>
    </subcellularLocation>
</comment>
<evidence type="ECO:0000256" key="6">
    <source>
        <dbReference type="ARBA" id="ARBA00022989"/>
    </source>
</evidence>
<dbReference type="Pfam" id="PF04290">
    <property type="entry name" value="DctQ"/>
    <property type="match status" value="1"/>
</dbReference>